<dbReference type="PANTHER" id="PTHR21669:SF28">
    <property type="entry name" value="YEMANUCLEIN"/>
    <property type="match status" value="1"/>
</dbReference>
<sequence>MPNVVQARAMLDNRNCQGTGLLPFSCDSPSACLTMPSRERFYVELKPGETTFVSWRKLLRESQKSEGLLFSCCEAPTHAQSTLQACVASDIVSSDQSLNVHSLLPSSSNRLGSVIGKIEGLYQRSTSDEEFHDFMDEVKYDARDPFVPDTELGMENAKLKHSGFFINRGKLETEVKVTLHIADGSKMKEKKKLNNGEEVKVVKSIVRLKAAARGLPPTNGLSPSSKSAILVGKNKSVCDLGREMGEAVAMTVVAKELNVAGCNDLFISDIAGNKTENKLSKDGFSGDKMAVERVEGRISGKHIPVGFFDMNGPFVKDDAVGFEPNERLSISGVESKSIQKDFEDENRKESPLRQKILTLLGKDESLGHNRRTALEKAFLELERDVAELYPPSLATREPEQGKRNRLPRDLKQKLAKVARLAAKQGQITDDIIERLMGILGHVIRERTLKRHLKRHLKMMIEMGVPAMQDGCFLSINEVTKPSKSKEACPWNELQSLDLSSENASGEGCYKWDPATEAKGLYKNKEPHMQKLYEKDECIFFSALQSVTVMDTMLTLIWGTGSEGKAKIKQSKLTVEDLRGDGLKLLQLFTPGDTVPALNEKINTCGHEAQLLLQEQKFSSTISSSEGKCKPADQD</sequence>
<feature type="domain" description="Hpc2-related" evidence="1">
    <location>
        <begin position="133"/>
        <end position="172"/>
    </location>
</feature>
<dbReference type="OrthoDB" id="68076at2759"/>
<gene>
    <name evidence="2" type="ORF">KP509_30G017500</name>
</gene>
<keyword evidence="3" id="KW-1185">Reference proteome</keyword>
<dbReference type="Proteomes" id="UP000825935">
    <property type="component" value="Chromosome 30"/>
</dbReference>
<evidence type="ECO:0000313" key="2">
    <source>
        <dbReference type="EMBL" id="KAH7289745.1"/>
    </source>
</evidence>
<dbReference type="GO" id="GO:0006325">
    <property type="term" value="P:chromatin organization"/>
    <property type="evidence" value="ECO:0007669"/>
    <property type="project" value="TreeGrafter"/>
</dbReference>
<dbReference type="AlphaFoldDB" id="A0A8T2R296"/>
<organism evidence="2 3">
    <name type="scientific">Ceratopteris richardii</name>
    <name type="common">Triangle waterfern</name>
    <dbReference type="NCBI Taxonomy" id="49495"/>
    <lineage>
        <taxon>Eukaryota</taxon>
        <taxon>Viridiplantae</taxon>
        <taxon>Streptophyta</taxon>
        <taxon>Embryophyta</taxon>
        <taxon>Tracheophyta</taxon>
        <taxon>Polypodiopsida</taxon>
        <taxon>Polypodiidae</taxon>
        <taxon>Polypodiales</taxon>
        <taxon>Pteridineae</taxon>
        <taxon>Pteridaceae</taxon>
        <taxon>Parkerioideae</taxon>
        <taxon>Ceratopteris</taxon>
    </lineage>
</organism>
<proteinExistence type="predicted"/>
<dbReference type="PANTHER" id="PTHR21669">
    <property type="entry name" value="CAPZ-INTERACTING PROTEIN AND RELATED PROTEINS"/>
    <property type="match status" value="1"/>
</dbReference>
<dbReference type="Pfam" id="PF08729">
    <property type="entry name" value="HUN"/>
    <property type="match status" value="1"/>
</dbReference>
<protein>
    <recommendedName>
        <fullName evidence="1">Hpc2-related domain-containing protein</fullName>
    </recommendedName>
</protein>
<dbReference type="EMBL" id="CM035435">
    <property type="protein sequence ID" value="KAH7289745.1"/>
    <property type="molecule type" value="Genomic_DNA"/>
</dbReference>
<dbReference type="GO" id="GO:0005634">
    <property type="term" value="C:nucleus"/>
    <property type="evidence" value="ECO:0007669"/>
    <property type="project" value="TreeGrafter"/>
</dbReference>
<evidence type="ECO:0000313" key="3">
    <source>
        <dbReference type="Proteomes" id="UP000825935"/>
    </source>
</evidence>
<comment type="caution">
    <text evidence="2">The sequence shown here is derived from an EMBL/GenBank/DDBJ whole genome shotgun (WGS) entry which is preliminary data.</text>
</comment>
<reference evidence="2" key="1">
    <citation type="submission" date="2021-08" db="EMBL/GenBank/DDBJ databases">
        <title>WGS assembly of Ceratopteris richardii.</title>
        <authorList>
            <person name="Marchant D.B."/>
            <person name="Chen G."/>
            <person name="Jenkins J."/>
            <person name="Shu S."/>
            <person name="Leebens-Mack J."/>
            <person name="Grimwood J."/>
            <person name="Schmutz J."/>
            <person name="Soltis P."/>
            <person name="Soltis D."/>
            <person name="Chen Z.-H."/>
        </authorList>
    </citation>
    <scope>NUCLEOTIDE SEQUENCE</scope>
    <source>
        <strain evidence="2">Whitten #5841</strain>
        <tissue evidence="2">Leaf</tissue>
    </source>
</reference>
<name>A0A8T2R296_CERRI</name>
<accession>A0A8T2R296</accession>
<evidence type="ECO:0000259" key="1">
    <source>
        <dbReference type="Pfam" id="PF08729"/>
    </source>
</evidence>
<dbReference type="OMA" id="YENHGKE"/>
<dbReference type="InterPro" id="IPR014840">
    <property type="entry name" value="HRD"/>
</dbReference>